<evidence type="ECO:0000313" key="4">
    <source>
        <dbReference type="Proteomes" id="UP000664096"/>
    </source>
</evidence>
<proteinExistence type="predicted"/>
<keyword evidence="1" id="KW-0732">Signal</keyword>
<dbReference type="Gene3D" id="3.90.420.10">
    <property type="entry name" value="Oxidoreductase, molybdopterin-binding domain"/>
    <property type="match status" value="1"/>
</dbReference>
<dbReference type="InterPro" id="IPR000572">
    <property type="entry name" value="OxRdtase_Mopterin-bd_dom"/>
</dbReference>
<dbReference type="AlphaFoldDB" id="A0A939J5D0"/>
<dbReference type="InterPro" id="IPR036374">
    <property type="entry name" value="OxRdtase_Mopterin-bd_sf"/>
</dbReference>
<evidence type="ECO:0000256" key="1">
    <source>
        <dbReference type="SAM" id="SignalP"/>
    </source>
</evidence>
<dbReference type="Proteomes" id="UP000664096">
    <property type="component" value="Unassembled WGS sequence"/>
</dbReference>
<dbReference type="EMBL" id="JAEKJZ010000003">
    <property type="protein sequence ID" value="MBN9672120.1"/>
    <property type="molecule type" value="Genomic_DNA"/>
</dbReference>
<accession>A0A939J5D0</accession>
<dbReference type="SUPFAM" id="SSF56524">
    <property type="entry name" value="Oxidoreductase molybdopterin-binding domain"/>
    <property type="match status" value="1"/>
</dbReference>
<feature type="domain" description="Oxidoreductase molybdopterin-binding" evidence="2">
    <location>
        <begin position="57"/>
        <end position="134"/>
    </location>
</feature>
<dbReference type="Pfam" id="PF00174">
    <property type="entry name" value="Oxidored_molyb"/>
    <property type="match status" value="1"/>
</dbReference>
<organism evidence="3 4">
    <name type="scientific">Roseibium aggregatum</name>
    <dbReference type="NCBI Taxonomy" id="187304"/>
    <lineage>
        <taxon>Bacteria</taxon>
        <taxon>Pseudomonadati</taxon>
        <taxon>Pseudomonadota</taxon>
        <taxon>Alphaproteobacteria</taxon>
        <taxon>Hyphomicrobiales</taxon>
        <taxon>Stappiaceae</taxon>
        <taxon>Roseibium</taxon>
    </lineage>
</organism>
<dbReference type="RefSeq" id="WP_207141949.1">
    <property type="nucleotide sequence ID" value="NZ_JAEKJZ010000003.1"/>
</dbReference>
<feature type="chain" id="PRO_5037419676" evidence="1">
    <location>
        <begin position="24"/>
        <end position="160"/>
    </location>
</feature>
<evidence type="ECO:0000313" key="3">
    <source>
        <dbReference type="EMBL" id="MBN9672120.1"/>
    </source>
</evidence>
<sequence length="160" mass="17705">MGRLFLCTLTIKLILIFCAPSHGQSGQAILSVSGNIAAGQIDLTRDDLERLPQSQIRTGTPWHKGIVTFEGPRLSDLMKMVGASGETVEVIALNDYSASLPFSDFDAFNPILALKENGQFMTVQSKGPLFVVYPFDDRPELKTKLYFARSVWLVRALKIN</sequence>
<evidence type="ECO:0000259" key="2">
    <source>
        <dbReference type="Pfam" id="PF00174"/>
    </source>
</evidence>
<reference evidence="3" key="1">
    <citation type="submission" date="2020-12" db="EMBL/GenBank/DDBJ databases">
        <title>Oil enriched cultivation method for isolating marine PHA-producing bacteria.</title>
        <authorList>
            <person name="Zheng W."/>
            <person name="Yu S."/>
            <person name="Huang Y."/>
        </authorList>
    </citation>
    <scope>NUCLEOTIDE SEQUENCE</scope>
    <source>
        <strain evidence="3">SY-2-12</strain>
    </source>
</reference>
<comment type="caution">
    <text evidence="3">The sequence shown here is derived from an EMBL/GenBank/DDBJ whole genome shotgun (WGS) entry which is preliminary data.</text>
</comment>
<name>A0A939J5D0_9HYPH</name>
<protein>
    <submittedName>
        <fullName evidence="3">Molybdopterin-dependent oxidoreductase</fullName>
    </submittedName>
</protein>
<feature type="signal peptide" evidence="1">
    <location>
        <begin position="1"/>
        <end position="23"/>
    </location>
</feature>
<gene>
    <name evidence="3" type="ORF">JF539_17340</name>
</gene>